<evidence type="ECO:0000313" key="9">
    <source>
        <dbReference type="Proteomes" id="UP000220611"/>
    </source>
</evidence>
<evidence type="ECO:0000259" key="5">
    <source>
        <dbReference type="PROSITE" id="PS50977"/>
    </source>
</evidence>
<evidence type="ECO:0000256" key="4">
    <source>
        <dbReference type="PROSITE-ProRule" id="PRU00335"/>
    </source>
</evidence>
<comment type="caution">
    <text evidence="6">The sequence shown here is derived from an EMBL/GenBank/DDBJ whole genome shotgun (WGS) entry which is preliminary data.</text>
</comment>
<dbReference type="eggNOG" id="COG1309">
    <property type="taxonomic scope" value="Bacteria"/>
</dbReference>
<feature type="domain" description="HTH tetR-type" evidence="5">
    <location>
        <begin position="14"/>
        <end position="75"/>
    </location>
</feature>
<organism evidence="6 8">
    <name type="scientific">[Clostridium] leptum DSM 753</name>
    <dbReference type="NCBI Taxonomy" id="428125"/>
    <lineage>
        <taxon>Bacteria</taxon>
        <taxon>Bacillati</taxon>
        <taxon>Bacillota</taxon>
        <taxon>Clostridia</taxon>
        <taxon>Eubacteriales</taxon>
        <taxon>Oscillospiraceae</taxon>
        <taxon>Oscillospiraceae incertae sedis</taxon>
    </lineage>
</organism>
<protein>
    <submittedName>
        <fullName evidence="7">TetR/AcrR family transcriptional regulator</fullName>
    </submittedName>
    <submittedName>
        <fullName evidence="6">Transcriptional regulator, TetR family</fullName>
    </submittedName>
</protein>
<dbReference type="PANTHER" id="PTHR30055:SF234">
    <property type="entry name" value="HTH-TYPE TRANSCRIPTIONAL REGULATOR BETI"/>
    <property type="match status" value="1"/>
</dbReference>
<dbReference type="Proteomes" id="UP000220611">
    <property type="component" value="Unassembled WGS sequence"/>
</dbReference>
<dbReference type="EMBL" id="ABCB02000021">
    <property type="protein sequence ID" value="EDO59553.1"/>
    <property type="molecule type" value="Genomic_DNA"/>
</dbReference>
<dbReference type="GO" id="GO:0000976">
    <property type="term" value="F:transcription cis-regulatory region binding"/>
    <property type="evidence" value="ECO:0007669"/>
    <property type="project" value="TreeGrafter"/>
</dbReference>
<dbReference type="InterPro" id="IPR009057">
    <property type="entry name" value="Homeodomain-like_sf"/>
</dbReference>
<dbReference type="Pfam" id="PF00440">
    <property type="entry name" value="TetR_N"/>
    <property type="match status" value="1"/>
</dbReference>
<accession>A7VYC5</accession>
<dbReference type="HOGENOM" id="CLU_069356_12_2_9"/>
<dbReference type="OrthoDB" id="9812484at2"/>
<dbReference type="InterPro" id="IPR050109">
    <property type="entry name" value="HTH-type_TetR-like_transc_reg"/>
</dbReference>
<dbReference type="EMBL" id="NOXF01000002">
    <property type="protein sequence ID" value="PEQ25147.1"/>
    <property type="molecule type" value="Genomic_DNA"/>
</dbReference>
<dbReference type="AlphaFoldDB" id="A7VYC5"/>
<dbReference type="Proteomes" id="UP000003490">
    <property type="component" value="Unassembled WGS sequence"/>
</dbReference>
<evidence type="ECO:0000256" key="1">
    <source>
        <dbReference type="ARBA" id="ARBA00023015"/>
    </source>
</evidence>
<name>A7VYC5_9FIRM</name>
<reference evidence="6 8" key="1">
    <citation type="submission" date="2007-08" db="EMBL/GenBank/DDBJ databases">
        <title>Draft genome sequence of Clostridium leptum (DSM 753).</title>
        <authorList>
            <person name="Sudarsanam P."/>
            <person name="Ley R."/>
            <person name="Guruge J."/>
            <person name="Turnbaugh P.J."/>
            <person name="Mahowald M."/>
            <person name="Liep D."/>
            <person name="Gordon J."/>
        </authorList>
    </citation>
    <scope>NUCLEOTIDE SEQUENCE [LARGE SCALE GENOMIC DNA]</scope>
    <source>
        <strain evidence="6 8">DSM 753</strain>
    </source>
</reference>
<gene>
    <name evidence="7" type="ORF">CH238_03670</name>
    <name evidence="6" type="ORF">CLOLEP_03603</name>
</gene>
<dbReference type="Gene3D" id="1.10.357.10">
    <property type="entry name" value="Tetracycline Repressor, domain 2"/>
    <property type="match status" value="1"/>
</dbReference>
<reference evidence="7 9" key="3">
    <citation type="submission" date="2017-07" db="EMBL/GenBank/DDBJ databases">
        <title>Prevalence of linear plasmids in Cutibacterium (Propionibacterium) acnes isolates obtained from prostatic tissue.</title>
        <authorList>
            <person name="Davidsson S."/>
            <person name="Carlsson J."/>
            <person name="Molling P."/>
            <person name="Andren O."/>
            <person name="Andersson S.-O."/>
            <person name="Brzuszkiewicz E."/>
            <person name="Poehlein A."/>
            <person name="Al-Zeer M."/>
            <person name="Brinkmann V."/>
            <person name="Scavenius C."/>
            <person name="Nazipi S."/>
            <person name="Soderquist B."/>
            <person name="Bruggemann H."/>
        </authorList>
    </citation>
    <scope>NUCLEOTIDE SEQUENCE [LARGE SCALE GENOMIC DNA]</scope>
    <source>
        <strain evidence="7 9">DSM 753</strain>
    </source>
</reference>
<dbReference type="PROSITE" id="PS50977">
    <property type="entry name" value="HTH_TETR_2"/>
    <property type="match status" value="1"/>
</dbReference>
<evidence type="ECO:0000313" key="6">
    <source>
        <dbReference type="EMBL" id="EDO59553.1"/>
    </source>
</evidence>
<dbReference type="PANTHER" id="PTHR30055">
    <property type="entry name" value="HTH-TYPE TRANSCRIPTIONAL REGULATOR RUTR"/>
    <property type="match status" value="1"/>
</dbReference>
<evidence type="ECO:0000256" key="2">
    <source>
        <dbReference type="ARBA" id="ARBA00023125"/>
    </source>
</evidence>
<evidence type="ECO:0000313" key="8">
    <source>
        <dbReference type="Proteomes" id="UP000003490"/>
    </source>
</evidence>
<dbReference type="GO" id="GO:0003700">
    <property type="term" value="F:DNA-binding transcription factor activity"/>
    <property type="evidence" value="ECO:0007669"/>
    <property type="project" value="TreeGrafter"/>
</dbReference>
<evidence type="ECO:0000313" key="7">
    <source>
        <dbReference type="EMBL" id="PEQ25147.1"/>
    </source>
</evidence>
<keyword evidence="1" id="KW-0805">Transcription regulation</keyword>
<keyword evidence="9" id="KW-1185">Reference proteome</keyword>
<feature type="DNA-binding region" description="H-T-H motif" evidence="4">
    <location>
        <begin position="38"/>
        <end position="57"/>
    </location>
</feature>
<sequence>MSGPEEKKAVNSPQDKKTAVLEAVISLVMEGKSLEALTVSETAARAGIGKGTVYEYFPSKEAMTAAAVCYYMRRELTALQGLIPLDRGFRIAAESSMTTVAEAVQSRLSFFHMVSGFSCFEMKRCLEGQEPAEEIRNVVQEQIRRILALGAEEGLISGGFSEEYQTMCFLGAVGSYLASLQAQLLPEPQARAYAYQMLIRSLSAASPAEAPAL</sequence>
<keyword evidence="2 4" id="KW-0238">DNA-binding</keyword>
<dbReference type="InterPro" id="IPR001647">
    <property type="entry name" value="HTH_TetR"/>
</dbReference>
<keyword evidence="3" id="KW-0804">Transcription</keyword>
<evidence type="ECO:0000256" key="3">
    <source>
        <dbReference type="ARBA" id="ARBA00023163"/>
    </source>
</evidence>
<reference evidence="6 8" key="2">
    <citation type="submission" date="2007-08" db="EMBL/GenBank/DDBJ databases">
        <authorList>
            <person name="Fulton L."/>
            <person name="Clifton S."/>
            <person name="Fulton B."/>
            <person name="Xu J."/>
            <person name="Minx P."/>
            <person name="Pepin K.H."/>
            <person name="Johnson M."/>
            <person name="Thiruvilangam P."/>
            <person name="Bhonagiri V."/>
            <person name="Nash W.E."/>
            <person name="Wang C."/>
            <person name="Mardis E.R."/>
            <person name="Wilson R.K."/>
        </authorList>
    </citation>
    <scope>NUCLEOTIDE SEQUENCE [LARGE SCALE GENOMIC DNA]</scope>
    <source>
        <strain evidence="6 8">DSM 753</strain>
    </source>
</reference>
<proteinExistence type="predicted"/>
<dbReference type="SUPFAM" id="SSF46689">
    <property type="entry name" value="Homeodomain-like"/>
    <property type="match status" value="1"/>
</dbReference>